<accession>A0A951MEW8</accession>
<feature type="chain" id="PRO_5037074225" description="Lipoprotein" evidence="1">
    <location>
        <begin position="23"/>
        <end position="164"/>
    </location>
</feature>
<dbReference type="Proteomes" id="UP000727490">
    <property type="component" value="Unassembled WGS sequence"/>
</dbReference>
<feature type="signal peptide" evidence="1">
    <location>
        <begin position="1"/>
        <end position="22"/>
    </location>
</feature>
<proteinExistence type="predicted"/>
<comment type="caution">
    <text evidence="2">The sequence shown here is derived from an EMBL/GenBank/DDBJ whole genome shotgun (WGS) entry which is preliminary data.</text>
</comment>
<dbReference type="EMBL" id="RPHB01000008">
    <property type="protein sequence ID" value="MBW3469497.1"/>
    <property type="molecule type" value="Genomic_DNA"/>
</dbReference>
<dbReference type="AlphaFoldDB" id="A0A951MEW8"/>
<evidence type="ECO:0000313" key="3">
    <source>
        <dbReference type="Proteomes" id="UP000727490"/>
    </source>
</evidence>
<evidence type="ECO:0000256" key="1">
    <source>
        <dbReference type="SAM" id="SignalP"/>
    </source>
</evidence>
<protein>
    <recommendedName>
        <fullName evidence="4">Lipoprotein</fullName>
    </recommendedName>
</protein>
<evidence type="ECO:0008006" key="4">
    <source>
        <dbReference type="Google" id="ProtNLM"/>
    </source>
</evidence>
<organism evidence="2 3">
    <name type="scientific">Arthrospiribacter ruber</name>
    <dbReference type="NCBI Taxonomy" id="2487934"/>
    <lineage>
        <taxon>Bacteria</taxon>
        <taxon>Pseudomonadati</taxon>
        <taxon>Bacteroidota</taxon>
        <taxon>Cytophagia</taxon>
        <taxon>Cytophagales</taxon>
        <taxon>Cyclobacteriaceae</taxon>
        <taxon>Arthrospiribacter</taxon>
    </lineage>
</organism>
<sequence length="164" mass="18821">MRKLLSYLPLILFVICIVSCTADDEDENPCGNENFTPFLLQVVDQSGENILAFEEVDPSEIQIYYLNDENEEEMVDFMVYNSSIGAPYIFSRQMTILSISEVHDFVIRLNPDNEVQLNYIVNFSEDTGCRVYDYEARDQNNNELQLSTEGSPRTYLVTVAFDPA</sequence>
<keyword evidence="1" id="KW-0732">Signal</keyword>
<keyword evidence="3" id="KW-1185">Reference proteome</keyword>
<dbReference type="RefSeq" id="WP_219292643.1">
    <property type="nucleotide sequence ID" value="NZ_RPHB01000008.1"/>
</dbReference>
<reference evidence="2 3" key="1">
    <citation type="journal article" date="2020" name="Syst. Appl. Microbiol.">
        <title>Arthrospiribacter ruber gen. nov., sp. nov., a novel bacterium isolated from Arthrospira cultures.</title>
        <authorList>
            <person name="Waleron M."/>
            <person name="Misztak A."/>
            <person name="Waleron M.M."/>
            <person name="Furmaniak M."/>
            <person name="Mrozik A."/>
            <person name="Waleron K."/>
        </authorList>
    </citation>
    <scope>NUCLEOTIDE SEQUENCE [LARGE SCALE GENOMIC DNA]</scope>
    <source>
        <strain evidence="2 3">DPMB0001</strain>
    </source>
</reference>
<gene>
    <name evidence="2" type="ORF">EGN73_16990</name>
</gene>
<evidence type="ECO:0000313" key="2">
    <source>
        <dbReference type="EMBL" id="MBW3469497.1"/>
    </source>
</evidence>
<name>A0A951MEW8_9BACT</name>